<dbReference type="RefSeq" id="WP_073577520.1">
    <property type="nucleotide sequence ID" value="NZ_BAAAJZ010000001.1"/>
</dbReference>
<evidence type="ECO:0000259" key="3">
    <source>
        <dbReference type="Pfam" id="PF07859"/>
    </source>
</evidence>
<organism evidence="4 5">
    <name type="scientific">Pseudonocardia alni</name>
    <name type="common">Amycolata alni</name>
    <dbReference type="NCBI Taxonomy" id="33907"/>
    <lineage>
        <taxon>Bacteria</taxon>
        <taxon>Bacillati</taxon>
        <taxon>Actinomycetota</taxon>
        <taxon>Actinomycetes</taxon>
        <taxon>Pseudonocardiales</taxon>
        <taxon>Pseudonocardiaceae</taxon>
        <taxon>Pseudonocardia</taxon>
    </lineage>
</organism>
<evidence type="ECO:0000313" key="4">
    <source>
        <dbReference type="EMBL" id="NYG02163.1"/>
    </source>
</evidence>
<proteinExistence type="predicted"/>
<dbReference type="EMBL" id="JACCCZ010000001">
    <property type="protein sequence ID" value="NYG02163.1"/>
    <property type="molecule type" value="Genomic_DNA"/>
</dbReference>
<sequence length="362" mass="38097">MSTDASVPTRAPGRLGDPATTIGDDPRADPRMVAVLEGFGLTGHADDAPMDRTAGRPALLGFVDAVEEGFEGLFAALATGWTPPAGVDRTTRTVPGADGHPITLYVHRPTGVDGPLPVIYQVHGGGMVMLAAQGPLYARWRDELAAEGAVVVGVEYRNGGGRLGPHPFPAGLDDCVTGLHWVHEHLAELGGTHVVVTGDSGGANLALGLAVRAGRDGWSGRIAGVYAQCPYVLGSWDRPPADLASLWENDRYWLNRELFPLLAEVYDPGSAHADDPTCWAAAAGPEDLQGLPPHVIACAELDPLRDEGLAHHRRLLAAGVPSVGLVYPGLCHVGMILFRDAMPDVYAHAVRDVVGFARSVRG</sequence>
<dbReference type="GO" id="GO:0016787">
    <property type="term" value="F:hydrolase activity"/>
    <property type="evidence" value="ECO:0007669"/>
    <property type="project" value="UniProtKB-KW"/>
</dbReference>
<dbReference type="InterPro" id="IPR050300">
    <property type="entry name" value="GDXG_lipolytic_enzyme"/>
</dbReference>
<dbReference type="GeneID" id="98052209"/>
<name>A0A852VZE0_PSEA5</name>
<evidence type="ECO:0000256" key="2">
    <source>
        <dbReference type="SAM" id="MobiDB-lite"/>
    </source>
</evidence>
<gene>
    <name evidence="4" type="ORF">HDA37_002448</name>
</gene>
<dbReference type="SUPFAM" id="SSF53474">
    <property type="entry name" value="alpha/beta-Hydrolases"/>
    <property type="match status" value="1"/>
</dbReference>
<accession>A0A852VZE0</accession>
<evidence type="ECO:0000313" key="5">
    <source>
        <dbReference type="Proteomes" id="UP000549695"/>
    </source>
</evidence>
<dbReference type="PANTHER" id="PTHR48081:SF8">
    <property type="entry name" value="ALPHA_BETA HYDROLASE FOLD-3 DOMAIN-CONTAINING PROTEIN-RELATED"/>
    <property type="match status" value="1"/>
</dbReference>
<keyword evidence="1" id="KW-0378">Hydrolase</keyword>
<dbReference type="PANTHER" id="PTHR48081">
    <property type="entry name" value="AB HYDROLASE SUPERFAMILY PROTEIN C4A8.06C"/>
    <property type="match status" value="1"/>
</dbReference>
<dbReference type="Gene3D" id="3.40.50.1820">
    <property type="entry name" value="alpha/beta hydrolase"/>
    <property type="match status" value="1"/>
</dbReference>
<evidence type="ECO:0000256" key="1">
    <source>
        <dbReference type="ARBA" id="ARBA00022801"/>
    </source>
</evidence>
<dbReference type="InterPro" id="IPR013094">
    <property type="entry name" value="AB_hydrolase_3"/>
</dbReference>
<reference evidence="4 5" key="1">
    <citation type="submission" date="2020-07" db="EMBL/GenBank/DDBJ databases">
        <title>Sequencing the genomes of 1000 actinobacteria strains.</title>
        <authorList>
            <person name="Klenk H.-P."/>
        </authorList>
    </citation>
    <scope>NUCLEOTIDE SEQUENCE [LARGE SCALE GENOMIC DNA]</scope>
    <source>
        <strain evidence="4 5">DSM 44749</strain>
    </source>
</reference>
<dbReference type="InterPro" id="IPR029058">
    <property type="entry name" value="AB_hydrolase_fold"/>
</dbReference>
<keyword evidence="5" id="KW-1185">Reference proteome</keyword>
<feature type="region of interest" description="Disordered" evidence="2">
    <location>
        <begin position="1"/>
        <end position="27"/>
    </location>
</feature>
<protein>
    <submittedName>
        <fullName evidence="4">Acetyl esterase/lipase</fullName>
    </submittedName>
</protein>
<dbReference type="Pfam" id="PF07859">
    <property type="entry name" value="Abhydrolase_3"/>
    <property type="match status" value="1"/>
</dbReference>
<dbReference type="AlphaFoldDB" id="A0A852VZE0"/>
<feature type="domain" description="Alpha/beta hydrolase fold-3" evidence="3">
    <location>
        <begin position="121"/>
        <end position="333"/>
    </location>
</feature>
<dbReference type="Proteomes" id="UP000549695">
    <property type="component" value="Unassembled WGS sequence"/>
</dbReference>
<comment type="caution">
    <text evidence="4">The sequence shown here is derived from an EMBL/GenBank/DDBJ whole genome shotgun (WGS) entry which is preliminary data.</text>
</comment>